<evidence type="ECO:0000313" key="1">
    <source>
        <dbReference type="EMBL" id="CAF4960907.1"/>
    </source>
</evidence>
<sequence>EKSTLSNPLISEKNSKASATTLNGKKTCKETCRIRVFVIEEGQPIPELRSAERHQTIMRLIRTQQFTSEAYIEQDIQR</sequence>
<name>A0A821YL92_9BILA</name>
<dbReference type="Proteomes" id="UP000663848">
    <property type="component" value="Unassembled WGS sequence"/>
</dbReference>
<dbReference type="AlphaFoldDB" id="A0A821YL92"/>
<accession>A0A821YL92</accession>
<dbReference type="EMBL" id="CAJOBR010024416">
    <property type="protein sequence ID" value="CAF4960907.1"/>
    <property type="molecule type" value="Genomic_DNA"/>
</dbReference>
<protein>
    <submittedName>
        <fullName evidence="1">Uncharacterized protein</fullName>
    </submittedName>
</protein>
<gene>
    <name evidence="1" type="ORF">QYT958_LOCUS34272</name>
</gene>
<comment type="caution">
    <text evidence="1">The sequence shown here is derived from an EMBL/GenBank/DDBJ whole genome shotgun (WGS) entry which is preliminary data.</text>
</comment>
<evidence type="ECO:0000313" key="2">
    <source>
        <dbReference type="Proteomes" id="UP000663848"/>
    </source>
</evidence>
<proteinExistence type="predicted"/>
<reference evidence="1" key="1">
    <citation type="submission" date="2021-02" db="EMBL/GenBank/DDBJ databases">
        <authorList>
            <person name="Nowell W R."/>
        </authorList>
    </citation>
    <scope>NUCLEOTIDE SEQUENCE</scope>
</reference>
<feature type="non-terminal residue" evidence="1">
    <location>
        <position position="78"/>
    </location>
</feature>
<feature type="non-terminal residue" evidence="1">
    <location>
        <position position="1"/>
    </location>
</feature>
<organism evidence="1 2">
    <name type="scientific">Rotaria socialis</name>
    <dbReference type="NCBI Taxonomy" id="392032"/>
    <lineage>
        <taxon>Eukaryota</taxon>
        <taxon>Metazoa</taxon>
        <taxon>Spiralia</taxon>
        <taxon>Gnathifera</taxon>
        <taxon>Rotifera</taxon>
        <taxon>Eurotatoria</taxon>
        <taxon>Bdelloidea</taxon>
        <taxon>Philodinida</taxon>
        <taxon>Philodinidae</taxon>
        <taxon>Rotaria</taxon>
    </lineage>
</organism>